<dbReference type="Proteomes" id="UP000037784">
    <property type="component" value="Unassembled WGS sequence"/>
</dbReference>
<accession>A0A0M8K9F7</accession>
<dbReference type="InParanoid" id="A0A0M8K9F7"/>
<evidence type="ECO:0000313" key="4">
    <source>
        <dbReference type="Proteomes" id="UP000050502"/>
    </source>
</evidence>
<name>A0A0M8K9F7_9CHLR</name>
<reference evidence="3" key="3">
    <citation type="submission" date="2015-08" db="EMBL/GenBank/DDBJ databases">
        <title>Draft Genome Sequence of a Heterotrophic Facultative Anaerobic Bacterium Ardenticatena maritima Strain 110S.</title>
        <authorList>
            <person name="Kawaichi S."/>
            <person name="Yoshida T."/>
            <person name="Sako Y."/>
            <person name="Nakamura R."/>
        </authorList>
    </citation>
    <scope>NUCLEOTIDE SEQUENCE [LARGE SCALE GENOMIC DNA]</scope>
    <source>
        <strain evidence="3">110S</strain>
    </source>
</reference>
<dbReference type="RefSeq" id="WP_054494139.1">
    <property type="nucleotide sequence ID" value="NZ_BBZA01000265.1"/>
</dbReference>
<sequence>MYEEGWVSDESGFDFVERFRRVLLDPTSSPEEQREAARILMQIGSAEAVDALRWFAEHGEPDLAFDVRLALKEMQIYAIEGEPDWDTQNLLMEEIINEAEALFAILGRGANRETWIDALAERLYREGHDIIEGARAMMRYNTHVIELLPVDMIVDGLLVVHFWTAEDSLNALSLGNQPPRLFTEEYDEADDPDVPIDPLDECYARVRTADFFVGLLLDVSGDQLTSDFVFNNFYRRTFPYVEYILSIPKGKRRRQ</sequence>
<dbReference type="EMBL" id="LGKN01000004">
    <property type="protein sequence ID" value="KPL88364.1"/>
    <property type="molecule type" value="Genomic_DNA"/>
</dbReference>
<dbReference type="Proteomes" id="UP000050502">
    <property type="component" value="Unassembled WGS sequence"/>
</dbReference>
<evidence type="ECO:0000313" key="2">
    <source>
        <dbReference type="EMBL" id="KPL88364.1"/>
    </source>
</evidence>
<keyword evidence="3" id="KW-1185">Reference proteome</keyword>
<reference evidence="2 4" key="2">
    <citation type="submission" date="2015-07" db="EMBL/GenBank/DDBJ databases">
        <title>Whole genome sequence of Ardenticatena maritima DSM 23922.</title>
        <authorList>
            <person name="Hemp J."/>
            <person name="Ward L.M."/>
            <person name="Pace L.A."/>
            <person name="Fischer W.W."/>
        </authorList>
    </citation>
    <scope>NUCLEOTIDE SEQUENCE [LARGE SCALE GENOMIC DNA]</scope>
    <source>
        <strain evidence="2 4">110S</strain>
    </source>
</reference>
<proteinExistence type="predicted"/>
<reference evidence="1 3" key="1">
    <citation type="journal article" date="2015" name="Genome Announc.">
        <title>Draft Genome Sequence of a Heterotrophic Facultative Anaerobic Thermophilic Bacterium, Ardenticatena maritima Strain 110ST.</title>
        <authorList>
            <person name="Kawaichi S."/>
            <person name="Yoshida T."/>
            <person name="Sako Y."/>
            <person name="Nakamura R."/>
        </authorList>
    </citation>
    <scope>NUCLEOTIDE SEQUENCE [LARGE SCALE GENOMIC DNA]</scope>
    <source>
        <strain evidence="1 3">110S</strain>
    </source>
</reference>
<dbReference type="EMBL" id="BBZA01000265">
    <property type="protein sequence ID" value="GAP64465.1"/>
    <property type="molecule type" value="Genomic_DNA"/>
</dbReference>
<dbReference type="STRING" id="872965.SE16_05975"/>
<protein>
    <submittedName>
        <fullName evidence="1">Uncharacterized protein</fullName>
    </submittedName>
</protein>
<dbReference type="AlphaFoldDB" id="A0A0M8K9F7"/>
<gene>
    <name evidence="1" type="ORF">ARMA_2888</name>
    <name evidence="2" type="ORF">SE16_05975</name>
</gene>
<evidence type="ECO:0000313" key="1">
    <source>
        <dbReference type="EMBL" id="GAP64465.1"/>
    </source>
</evidence>
<comment type="caution">
    <text evidence="1">The sequence shown here is derived from an EMBL/GenBank/DDBJ whole genome shotgun (WGS) entry which is preliminary data.</text>
</comment>
<organism evidence="1 3">
    <name type="scientific">Ardenticatena maritima</name>
    <dbReference type="NCBI Taxonomy" id="872965"/>
    <lineage>
        <taxon>Bacteria</taxon>
        <taxon>Bacillati</taxon>
        <taxon>Chloroflexota</taxon>
        <taxon>Ardenticatenia</taxon>
        <taxon>Ardenticatenales</taxon>
        <taxon>Ardenticatenaceae</taxon>
        <taxon>Ardenticatena</taxon>
    </lineage>
</organism>
<evidence type="ECO:0000313" key="3">
    <source>
        <dbReference type="Proteomes" id="UP000037784"/>
    </source>
</evidence>